<comment type="caution">
    <text evidence="2">The sequence shown here is derived from an EMBL/GenBank/DDBJ whole genome shotgun (WGS) entry which is preliminary data.</text>
</comment>
<dbReference type="Pfam" id="PF17328">
    <property type="entry name" value="DUF5366"/>
    <property type="match status" value="1"/>
</dbReference>
<keyword evidence="1" id="KW-0472">Membrane</keyword>
<feature type="transmembrane region" description="Helical" evidence="1">
    <location>
        <begin position="21"/>
        <end position="46"/>
    </location>
</feature>
<dbReference type="InterPro" id="IPR035289">
    <property type="entry name" value="DUF5366"/>
</dbReference>
<evidence type="ECO:0000313" key="2">
    <source>
        <dbReference type="EMBL" id="TWL31576.1"/>
    </source>
</evidence>
<organism evidence="2 3">
    <name type="scientific">Bacillus licheniformis</name>
    <dbReference type="NCBI Taxonomy" id="1402"/>
    <lineage>
        <taxon>Bacteria</taxon>
        <taxon>Bacillati</taxon>
        <taxon>Bacillota</taxon>
        <taxon>Bacilli</taxon>
        <taxon>Bacillales</taxon>
        <taxon>Bacillaceae</taxon>
        <taxon>Bacillus</taxon>
    </lineage>
</organism>
<feature type="transmembrane region" description="Helical" evidence="1">
    <location>
        <begin position="134"/>
        <end position="153"/>
    </location>
</feature>
<keyword evidence="1" id="KW-1133">Transmembrane helix</keyword>
<accession>A0A8B5YGC1</accession>
<feature type="transmembrane region" description="Helical" evidence="1">
    <location>
        <begin position="165"/>
        <end position="185"/>
    </location>
</feature>
<dbReference type="AlphaFoldDB" id="A0A8B5YGC1"/>
<keyword evidence="1" id="KW-0812">Transmembrane</keyword>
<proteinExistence type="predicted"/>
<gene>
    <name evidence="2" type="ORF">CHCC16736_0744</name>
</gene>
<evidence type="ECO:0000256" key="1">
    <source>
        <dbReference type="SAM" id="Phobius"/>
    </source>
</evidence>
<sequence length="197" mass="22209">MNEEHIRKGLFFMKNTYVTGFFPFIAILLFSSSLAISSVIYAMQMLSSLGIYKGMLEFFSESGIRMALFAVFTLIFFMVFSALKLIANTVTELALLFFAKDPEGANLRKIRIGSAVYLGASLLSFIFVQYAAGIAALFLLATLVYFIFIVYTIHSTLSFMSLIGFIMFELLFWFTFMIGTVYIIIKLYNSVMASLPV</sequence>
<dbReference type="EMBL" id="NILC01000010">
    <property type="protein sequence ID" value="TWL31576.1"/>
    <property type="molecule type" value="Genomic_DNA"/>
</dbReference>
<evidence type="ECO:0000313" key="3">
    <source>
        <dbReference type="Proteomes" id="UP000435910"/>
    </source>
</evidence>
<name>A0A8B5YGC1_BACLI</name>
<dbReference type="Proteomes" id="UP000435910">
    <property type="component" value="Unassembled WGS sequence"/>
</dbReference>
<protein>
    <recommendedName>
        <fullName evidence="4">YufK family protein</fullName>
    </recommendedName>
</protein>
<evidence type="ECO:0008006" key="4">
    <source>
        <dbReference type="Google" id="ProtNLM"/>
    </source>
</evidence>
<feature type="transmembrane region" description="Helical" evidence="1">
    <location>
        <begin position="66"/>
        <end position="98"/>
    </location>
</feature>
<reference evidence="2 3" key="1">
    <citation type="submission" date="2019-06" db="EMBL/GenBank/DDBJ databases">
        <title>Genome sequence analysis of &gt;100 Bacillus licheniformis strains suggests intrinsic resistance to this species.</title>
        <authorList>
            <person name="Wels M."/>
            <person name="Siezen R.J."/>
            <person name="Johansen E."/>
            <person name="Stuer-Lauridsen B."/>
            <person name="Bjerre K."/>
            <person name="Nielsen B.K.K."/>
        </authorList>
    </citation>
    <scope>NUCLEOTIDE SEQUENCE [LARGE SCALE GENOMIC DNA]</scope>
    <source>
        <strain evidence="2 3">BAC-16736</strain>
    </source>
</reference>